<evidence type="ECO:0000313" key="1">
    <source>
        <dbReference type="EMBL" id="AAQ65373.1"/>
    </source>
</evidence>
<accession>Q7MXP0</accession>
<reference evidence="1 2" key="1">
    <citation type="journal article" date="2003" name="J. Bacteriol.">
        <title>Complete genome sequence of the oral pathogenic bacterium Porphyromonas gingivalis strain W83.</title>
        <authorList>
            <person name="Nelson K."/>
            <person name="Fleishmann R."/>
            <person name="DeBoy R."/>
            <person name="Paulsen I."/>
            <person name="Fouts D."/>
            <person name="Eisen J."/>
            <person name="Daugherty S."/>
            <person name="Dodson R."/>
            <person name="Durkin A."/>
            <person name="Gwinn M."/>
            <person name="Haft D."/>
            <person name="Kolonay J."/>
            <person name="Nelson W."/>
            <person name="White O."/>
            <person name="Mason T."/>
            <person name="Tallon L."/>
            <person name="Gray J."/>
            <person name="Granger D."/>
            <person name="Tettelin H."/>
            <person name="Dong H."/>
            <person name="Galvin J."/>
            <person name="Duncan M."/>
            <person name="Dewhirst F."/>
            <person name="Fraser C."/>
        </authorList>
    </citation>
    <scope>NUCLEOTIDE SEQUENCE [LARGE SCALE GENOMIC DNA]</scope>
    <source>
        <strain evidence="2">ATCC BAA-308 / W83</strain>
    </source>
</reference>
<dbReference type="EMBL" id="AE015924">
    <property type="protein sequence ID" value="AAQ65373.1"/>
    <property type="molecule type" value="Genomic_DNA"/>
</dbReference>
<name>Q7MXP0_PORGI</name>
<dbReference type="HOGENOM" id="CLU_3397884_0_0_10"/>
<proteinExistence type="predicted"/>
<dbReference type="AlphaFoldDB" id="Q7MXP0"/>
<sequence>MGVENRRFYERDVSKVSMMTSEAVAPRGGSK</sequence>
<dbReference type="KEGG" id="pgi:PG_0132"/>
<dbReference type="Proteomes" id="UP000000588">
    <property type="component" value="Chromosome"/>
</dbReference>
<organism evidence="1 2">
    <name type="scientific">Porphyromonas gingivalis (strain ATCC BAA-308 / W83)</name>
    <dbReference type="NCBI Taxonomy" id="242619"/>
    <lineage>
        <taxon>Bacteria</taxon>
        <taxon>Pseudomonadati</taxon>
        <taxon>Bacteroidota</taxon>
        <taxon>Bacteroidia</taxon>
        <taxon>Bacteroidales</taxon>
        <taxon>Porphyromonadaceae</taxon>
        <taxon>Porphyromonas</taxon>
    </lineage>
</organism>
<gene>
    <name evidence="1" type="ordered locus">PG_0132</name>
</gene>
<dbReference type="EnsemblBacteria" id="AAQ65373">
    <property type="protein sequence ID" value="AAQ65373"/>
    <property type="gene ID" value="PG_0132"/>
</dbReference>
<keyword evidence="2" id="KW-1185">Reference proteome</keyword>
<evidence type="ECO:0000313" key="2">
    <source>
        <dbReference type="Proteomes" id="UP000000588"/>
    </source>
</evidence>
<protein>
    <submittedName>
        <fullName evidence="1">Uncharacterized protein</fullName>
    </submittedName>
</protein>